<comment type="caution">
    <text evidence="1">The sequence shown here is derived from an EMBL/GenBank/DDBJ whole genome shotgun (WGS) entry which is preliminary data.</text>
</comment>
<proteinExistence type="predicted"/>
<name>A0A835KE87_9ROSI</name>
<sequence>MSLVVGPFYIGILLIVTHQNEILMALLRVNLGLQVFVGVLRDHYGASSCESYIELSSSRDDFIGKDFLVESDSASVVDWLNKPSSRP</sequence>
<accession>A0A835KE87</accession>
<gene>
    <name evidence="1" type="ORF">SADUNF_Sadunf03G0063900</name>
</gene>
<evidence type="ECO:0000313" key="2">
    <source>
        <dbReference type="Proteomes" id="UP000657918"/>
    </source>
</evidence>
<dbReference type="AlphaFoldDB" id="A0A835KE87"/>
<dbReference type="Proteomes" id="UP000657918">
    <property type="component" value="Unassembled WGS sequence"/>
</dbReference>
<dbReference type="EMBL" id="JADGMS010000003">
    <property type="protein sequence ID" value="KAF9685528.1"/>
    <property type="molecule type" value="Genomic_DNA"/>
</dbReference>
<reference evidence="1 2" key="1">
    <citation type="submission" date="2020-10" db="EMBL/GenBank/DDBJ databases">
        <title>Plant Genome Project.</title>
        <authorList>
            <person name="Zhang R.-G."/>
        </authorList>
    </citation>
    <scope>NUCLEOTIDE SEQUENCE [LARGE SCALE GENOMIC DNA]</scope>
    <source>
        <strain evidence="1">FAFU-HL-1</strain>
        <tissue evidence="1">Leaf</tissue>
    </source>
</reference>
<protein>
    <submittedName>
        <fullName evidence="1">Uncharacterized protein</fullName>
    </submittedName>
</protein>
<organism evidence="1 2">
    <name type="scientific">Salix dunnii</name>
    <dbReference type="NCBI Taxonomy" id="1413687"/>
    <lineage>
        <taxon>Eukaryota</taxon>
        <taxon>Viridiplantae</taxon>
        <taxon>Streptophyta</taxon>
        <taxon>Embryophyta</taxon>
        <taxon>Tracheophyta</taxon>
        <taxon>Spermatophyta</taxon>
        <taxon>Magnoliopsida</taxon>
        <taxon>eudicotyledons</taxon>
        <taxon>Gunneridae</taxon>
        <taxon>Pentapetalae</taxon>
        <taxon>rosids</taxon>
        <taxon>fabids</taxon>
        <taxon>Malpighiales</taxon>
        <taxon>Salicaceae</taxon>
        <taxon>Saliceae</taxon>
        <taxon>Salix</taxon>
    </lineage>
</organism>
<evidence type="ECO:0000313" key="1">
    <source>
        <dbReference type="EMBL" id="KAF9685528.1"/>
    </source>
</evidence>
<keyword evidence="2" id="KW-1185">Reference proteome</keyword>